<gene>
    <name evidence="4" type="ORF">RSSSTS7063_02889</name>
</gene>
<keyword evidence="1 4" id="KW-0808">Transferase</keyword>
<accession>A0A564VTK0</accession>
<dbReference type="InterPro" id="IPR050680">
    <property type="entry name" value="YpeA/RimI_acetyltransf"/>
</dbReference>
<dbReference type="PANTHER" id="PTHR43420:SF12">
    <property type="entry name" value="N-ACETYLTRANSFERASE DOMAIN-CONTAINING PROTEIN"/>
    <property type="match status" value="1"/>
</dbReference>
<dbReference type="SUPFAM" id="SSF55729">
    <property type="entry name" value="Acyl-CoA N-acyltransferases (Nat)"/>
    <property type="match status" value="1"/>
</dbReference>
<dbReference type="PROSITE" id="PS51186">
    <property type="entry name" value="GNAT"/>
    <property type="match status" value="1"/>
</dbReference>
<dbReference type="AlphaFoldDB" id="A0A564VTK0"/>
<dbReference type="Gene3D" id="3.40.630.30">
    <property type="match status" value="1"/>
</dbReference>
<name>A0A564VTK0_9FIRM</name>
<dbReference type="Pfam" id="PF24553">
    <property type="entry name" value="Rv0428c_C"/>
    <property type="match status" value="1"/>
</dbReference>
<evidence type="ECO:0000256" key="2">
    <source>
        <dbReference type="ARBA" id="ARBA00023315"/>
    </source>
</evidence>
<evidence type="ECO:0000259" key="3">
    <source>
        <dbReference type="PROSITE" id="PS51186"/>
    </source>
</evidence>
<evidence type="ECO:0000256" key="1">
    <source>
        <dbReference type="ARBA" id="ARBA00022679"/>
    </source>
</evidence>
<dbReference type="CDD" id="cd04301">
    <property type="entry name" value="NAT_SF"/>
    <property type="match status" value="1"/>
</dbReference>
<organism evidence="4 5">
    <name type="scientific">Blautia luti</name>
    <dbReference type="NCBI Taxonomy" id="89014"/>
    <lineage>
        <taxon>Bacteria</taxon>
        <taxon>Bacillati</taxon>
        <taxon>Bacillota</taxon>
        <taxon>Clostridia</taxon>
        <taxon>Lachnospirales</taxon>
        <taxon>Lachnospiraceae</taxon>
        <taxon>Blautia</taxon>
    </lineage>
</organism>
<evidence type="ECO:0000313" key="5">
    <source>
        <dbReference type="Proteomes" id="UP000408482"/>
    </source>
</evidence>
<feature type="domain" description="N-acetyltransferase" evidence="3">
    <location>
        <begin position="144"/>
        <end position="278"/>
    </location>
</feature>
<dbReference type="Proteomes" id="UP000408482">
    <property type="component" value="Unassembled WGS sequence"/>
</dbReference>
<reference evidence="4 5" key="1">
    <citation type="submission" date="2019-07" db="EMBL/GenBank/DDBJ databases">
        <authorList>
            <person name="Hibberd C M."/>
            <person name="Gehrig L. J."/>
            <person name="Chang H.-W."/>
            <person name="Venkatesh S."/>
        </authorList>
    </citation>
    <scope>NUCLEOTIDE SEQUENCE [LARGE SCALE GENOMIC DNA]</scope>
    <source>
        <strain evidence="4">Blautia_luti_SSTS_Bg7063</strain>
    </source>
</reference>
<proteinExistence type="predicted"/>
<evidence type="ECO:0000313" key="4">
    <source>
        <dbReference type="EMBL" id="VUX35577.1"/>
    </source>
</evidence>
<dbReference type="GO" id="GO:0016747">
    <property type="term" value="F:acyltransferase activity, transferring groups other than amino-acyl groups"/>
    <property type="evidence" value="ECO:0007669"/>
    <property type="project" value="InterPro"/>
</dbReference>
<dbReference type="InterPro" id="IPR016181">
    <property type="entry name" value="Acyl_CoA_acyltransferase"/>
</dbReference>
<dbReference type="InterPro" id="IPR056935">
    <property type="entry name" value="Rv0428c-like_C"/>
</dbReference>
<keyword evidence="2" id="KW-0012">Acyltransferase</keyword>
<dbReference type="PANTHER" id="PTHR43420">
    <property type="entry name" value="ACETYLTRANSFERASE"/>
    <property type="match status" value="1"/>
</dbReference>
<protein>
    <submittedName>
        <fullName evidence="4">Ribosomal-protein-alanine N-acetyltransferase</fullName>
    </submittedName>
</protein>
<dbReference type="InterPro" id="IPR000182">
    <property type="entry name" value="GNAT_dom"/>
</dbReference>
<sequence>MATLLRFLGSPSFTDVRTYQKGNTMETTIKKIEDMSLNAWPSHKMELYDGWILRFSYFYTHRTNSVEQFGTSTLPWREKIPYCEQVYKRLGTPAIFKISPLVSPDFDYMLENRGYSVQHITNVMTVDLDNAVLDASVTDVLFSNEIPDFWIHSLFDLKRTTNPIHRSVVPSMYRAILKETICASITKNGEIIATGLGILDRDYIGIYAIHVREDYRRRGYARQICTGLLNEGKKRGASHAYLQVVKNNTSAEKLYSSLGFQYSYTYWFRVQPVGTRFQ</sequence>
<dbReference type="EMBL" id="CABHNW010000055">
    <property type="protein sequence ID" value="VUX35577.1"/>
    <property type="molecule type" value="Genomic_DNA"/>
</dbReference>
<keyword evidence="5" id="KW-1185">Reference proteome</keyword>